<evidence type="ECO:0000256" key="1">
    <source>
        <dbReference type="SAM" id="SignalP"/>
    </source>
</evidence>
<evidence type="ECO:0000313" key="3">
    <source>
        <dbReference type="Proteomes" id="UP000711407"/>
    </source>
</evidence>
<dbReference type="Proteomes" id="UP000711407">
    <property type="component" value="Unassembled WGS sequence"/>
</dbReference>
<dbReference type="PANTHER" id="PTHR45661">
    <property type="entry name" value="SURFACE ANTIGEN"/>
    <property type="match status" value="1"/>
</dbReference>
<protein>
    <submittedName>
        <fullName evidence="2">Leucine-rich repeat domain-containing protein</fullName>
    </submittedName>
</protein>
<feature type="chain" id="PRO_5037503745" evidence="1">
    <location>
        <begin position="21"/>
        <end position="356"/>
    </location>
</feature>
<dbReference type="InterPro" id="IPR053139">
    <property type="entry name" value="Surface_bspA-like"/>
</dbReference>
<reference evidence="2" key="2">
    <citation type="submission" date="2021-09" db="EMBL/GenBank/DDBJ databases">
        <authorList>
            <person name="Gilroy R."/>
        </authorList>
    </citation>
    <scope>NUCLEOTIDE SEQUENCE</scope>
    <source>
        <strain evidence="2">4100</strain>
    </source>
</reference>
<dbReference type="SUPFAM" id="SSF52058">
    <property type="entry name" value="L domain-like"/>
    <property type="match status" value="1"/>
</dbReference>
<accession>A0A921EB86</accession>
<name>A0A921EB86_9BACT</name>
<dbReference type="InterPro" id="IPR026906">
    <property type="entry name" value="LRR_5"/>
</dbReference>
<dbReference type="EMBL" id="DYXT01000058">
    <property type="protein sequence ID" value="HJE40146.1"/>
    <property type="molecule type" value="Genomic_DNA"/>
</dbReference>
<proteinExistence type="predicted"/>
<dbReference type="AlphaFoldDB" id="A0A921EB86"/>
<dbReference type="Gene3D" id="3.80.10.10">
    <property type="entry name" value="Ribonuclease Inhibitor"/>
    <property type="match status" value="1"/>
</dbReference>
<reference evidence="2" key="1">
    <citation type="journal article" date="2021" name="PeerJ">
        <title>Extensive microbial diversity within the chicken gut microbiome revealed by metagenomics and culture.</title>
        <authorList>
            <person name="Gilroy R."/>
            <person name="Ravi A."/>
            <person name="Getino M."/>
            <person name="Pursley I."/>
            <person name="Horton D.L."/>
            <person name="Alikhan N.F."/>
            <person name="Baker D."/>
            <person name="Gharbi K."/>
            <person name="Hall N."/>
            <person name="Watson M."/>
            <person name="Adriaenssens E.M."/>
            <person name="Foster-Nyarko E."/>
            <person name="Jarju S."/>
            <person name="Secka A."/>
            <person name="Antonio M."/>
            <person name="Oren A."/>
            <person name="Chaudhuri R.R."/>
            <person name="La Ragione R."/>
            <person name="Hildebrand F."/>
            <person name="Pallen M.J."/>
        </authorList>
    </citation>
    <scope>NUCLEOTIDE SEQUENCE</scope>
    <source>
        <strain evidence="2">4100</strain>
    </source>
</reference>
<dbReference type="InterPro" id="IPR032675">
    <property type="entry name" value="LRR_dom_sf"/>
</dbReference>
<evidence type="ECO:0000313" key="2">
    <source>
        <dbReference type="EMBL" id="HJE40146.1"/>
    </source>
</evidence>
<comment type="caution">
    <text evidence="2">The sequence shown here is derived from an EMBL/GenBank/DDBJ whole genome shotgun (WGS) entry which is preliminary data.</text>
</comment>
<keyword evidence="1" id="KW-0732">Signal</keyword>
<gene>
    <name evidence="2" type="ORF">K8V47_10395</name>
</gene>
<organism evidence="2 3">
    <name type="scientific">Candidatus Amulumruptor caecigallinarius</name>
    <dbReference type="NCBI Taxonomy" id="2109911"/>
    <lineage>
        <taxon>Bacteria</taxon>
        <taxon>Pseudomonadati</taxon>
        <taxon>Bacteroidota</taxon>
        <taxon>Bacteroidia</taxon>
        <taxon>Bacteroidales</taxon>
        <taxon>Muribaculaceae</taxon>
        <taxon>Candidatus Amulumruptor</taxon>
    </lineage>
</organism>
<feature type="signal peptide" evidence="1">
    <location>
        <begin position="1"/>
        <end position="20"/>
    </location>
</feature>
<sequence length="356" mass="38137">MRRILAAAFLASAAALCTYAHDFEAGGIYYNITGDSEVAVTFYDDGTSIPHRYSGDVVIPSVVTYGGKRYTVASIGDQAFYQCTELESVLIPNTVTSIGFGAFNYCEMLETVNIPESVEAIGYEAFRECQSLIQIDIPDSVITIGEGAFYYCSKLASVTLPDGITSIEALTFYDCNIAEITIPESVTYIGSRAFEENRLLSIDIPAAVNFIGYMAFRYNPLQSVKVHNATPGDITIEDFVFYGIPATAILYVPKGSKALYAAADQWKDFGEIVEYDDSAIDDITMTADGGLTVRAAGDGIEISGTAGGEAIAVYGIDGAMLYSGTASEGVTLISPALSDNGLYMVKVGSRSVKFKL</sequence>
<dbReference type="Pfam" id="PF13306">
    <property type="entry name" value="LRR_5"/>
    <property type="match status" value="1"/>
</dbReference>
<dbReference type="PANTHER" id="PTHR45661:SF3">
    <property type="entry name" value="IG-LIKE DOMAIN-CONTAINING PROTEIN"/>
    <property type="match status" value="1"/>
</dbReference>